<dbReference type="EMBL" id="LR031876">
    <property type="protein sequence ID" value="VDD40467.1"/>
    <property type="molecule type" value="Genomic_DNA"/>
</dbReference>
<protein>
    <submittedName>
        <fullName evidence="1">Uncharacterized protein</fullName>
    </submittedName>
</protein>
<organism evidence="1">
    <name type="scientific">Brassica oleracea</name>
    <name type="common">Wild cabbage</name>
    <dbReference type="NCBI Taxonomy" id="3712"/>
    <lineage>
        <taxon>Eukaryota</taxon>
        <taxon>Viridiplantae</taxon>
        <taxon>Streptophyta</taxon>
        <taxon>Embryophyta</taxon>
        <taxon>Tracheophyta</taxon>
        <taxon>Spermatophyta</taxon>
        <taxon>Magnoliopsida</taxon>
        <taxon>eudicotyledons</taxon>
        <taxon>Gunneridae</taxon>
        <taxon>Pentapetalae</taxon>
        <taxon>rosids</taxon>
        <taxon>malvids</taxon>
        <taxon>Brassicales</taxon>
        <taxon>Brassicaceae</taxon>
        <taxon>Brassiceae</taxon>
        <taxon>Brassica</taxon>
    </lineage>
</organism>
<proteinExistence type="predicted"/>
<evidence type="ECO:0000313" key="1">
    <source>
        <dbReference type="EMBL" id="VDD40467.1"/>
    </source>
</evidence>
<reference evidence="1" key="1">
    <citation type="submission" date="2018-11" db="EMBL/GenBank/DDBJ databases">
        <authorList>
            <consortium name="Genoscope - CEA"/>
            <person name="William W."/>
        </authorList>
    </citation>
    <scope>NUCLEOTIDE SEQUENCE</scope>
</reference>
<accession>A0A3P6E8H6</accession>
<dbReference type="AlphaFoldDB" id="A0A3P6E8H6"/>
<sequence>MIRTEPQGMELEPFSSQLLVNSLSCSLAVASVVESLSSLVVHALLPSFSLLSAGCSS</sequence>
<name>A0A3P6E8H6_BRAOL</name>
<gene>
    <name evidence="1" type="ORF">BOLC7T46027H</name>
</gene>